<evidence type="ECO:0000313" key="2">
    <source>
        <dbReference type="Proteomes" id="UP001203297"/>
    </source>
</evidence>
<dbReference type="EMBL" id="WTXG01000028">
    <property type="protein sequence ID" value="KAI0298427.1"/>
    <property type="molecule type" value="Genomic_DNA"/>
</dbReference>
<gene>
    <name evidence="1" type="ORF">B0F90DRAFT_700465</name>
</gene>
<protein>
    <submittedName>
        <fullName evidence="1">Uncharacterized protein</fullName>
    </submittedName>
</protein>
<reference evidence="1" key="1">
    <citation type="journal article" date="2022" name="New Phytol.">
        <title>Evolutionary transition to the ectomycorrhizal habit in the genomes of a hyperdiverse lineage of mushroom-forming fungi.</title>
        <authorList>
            <person name="Looney B."/>
            <person name="Miyauchi S."/>
            <person name="Morin E."/>
            <person name="Drula E."/>
            <person name="Courty P.E."/>
            <person name="Kohler A."/>
            <person name="Kuo A."/>
            <person name="LaButti K."/>
            <person name="Pangilinan J."/>
            <person name="Lipzen A."/>
            <person name="Riley R."/>
            <person name="Andreopoulos W."/>
            <person name="He G."/>
            <person name="Johnson J."/>
            <person name="Nolan M."/>
            <person name="Tritt A."/>
            <person name="Barry K.W."/>
            <person name="Grigoriev I.V."/>
            <person name="Nagy L.G."/>
            <person name="Hibbett D."/>
            <person name="Henrissat B."/>
            <person name="Matheny P.B."/>
            <person name="Labbe J."/>
            <person name="Martin F.M."/>
        </authorList>
    </citation>
    <scope>NUCLEOTIDE SEQUENCE</scope>
    <source>
        <strain evidence="1">BPL690</strain>
    </source>
</reference>
<keyword evidence="2" id="KW-1185">Reference proteome</keyword>
<dbReference type="Proteomes" id="UP001203297">
    <property type="component" value="Unassembled WGS sequence"/>
</dbReference>
<comment type="caution">
    <text evidence="1">The sequence shown here is derived from an EMBL/GenBank/DDBJ whole genome shotgun (WGS) entry which is preliminary data.</text>
</comment>
<proteinExistence type="predicted"/>
<accession>A0AAD4M213</accession>
<dbReference type="AlphaFoldDB" id="A0AAD4M213"/>
<organism evidence="1 2">
    <name type="scientific">Multifurca ochricompacta</name>
    <dbReference type="NCBI Taxonomy" id="376703"/>
    <lineage>
        <taxon>Eukaryota</taxon>
        <taxon>Fungi</taxon>
        <taxon>Dikarya</taxon>
        <taxon>Basidiomycota</taxon>
        <taxon>Agaricomycotina</taxon>
        <taxon>Agaricomycetes</taxon>
        <taxon>Russulales</taxon>
        <taxon>Russulaceae</taxon>
        <taxon>Multifurca</taxon>
    </lineage>
</organism>
<name>A0AAD4M213_9AGAM</name>
<sequence>MCFAAVKIAALPGSTLNARPSLDACRHACTHETSTQLRHSGSTFPASMIKGKMKEPDDRACRLIVIGADNPKRGVHCSFPLVFTFPHHGPATSTPPHDVPDMTKAYDTNAERLQPEERNDNAQTILATSVLSNLRTTEQLPRTATKILPASHFSRDNKTND</sequence>
<evidence type="ECO:0000313" key="1">
    <source>
        <dbReference type="EMBL" id="KAI0298427.1"/>
    </source>
</evidence>